<protein>
    <submittedName>
        <fullName evidence="12">ATP-binding cassette domain-containing protein</fullName>
    </submittedName>
</protein>
<feature type="domain" description="ABC transporter" evidence="11">
    <location>
        <begin position="493"/>
        <end position="826"/>
    </location>
</feature>
<feature type="domain" description="ABC transporter" evidence="11">
    <location>
        <begin position="219"/>
        <end position="474"/>
    </location>
</feature>
<dbReference type="InterPro" id="IPR050095">
    <property type="entry name" value="ECF_ABC_transporter_ATP-bd"/>
</dbReference>
<dbReference type="CDD" id="cd03225">
    <property type="entry name" value="ABC_cobalt_CbiO_domain1"/>
    <property type="match status" value="1"/>
</dbReference>
<dbReference type="InterPro" id="IPR027417">
    <property type="entry name" value="P-loop_NTPase"/>
</dbReference>
<evidence type="ECO:0000256" key="10">
    <source>
        <dbReference type="SAM" id="Phobius"/>
    </source>
</evidence>
<evidence type="ECO:0000259" key="11">
    <source>
        <dbReference type="PROSITE" id="PS50893"/>
    </source>
</evidence>
<dbReference type="InterPro" id="IPR003439">
    <property type="entry name" value="ABC_transporter-like_ATP-bd"/>
</dbReference>
<evidence type="ECO:0000256" key="7">
    <source>
        <dbReference type="ARBA" id="ARBA00022989"/>
    </source>
</evidence>
<comment type="caution">
    <text evidence="12">The sequence shown here is derived from an EMBL/GenBank/DDBJ whole genome shotgun (WGS) entry which is preliminary data.</text>
</comment>
<evidence type="ECO:0000256" key="1">
    <source>
        <dbReference type="ARBA" id="ARBA00004141"/>
    </source>
</evidence>
<dbReference type="InterPro" id="IPR015856">
    <property type="entry name" value="ABC_transpr_CbiO/EcfA_su"/>
</dbReference>
<dbReference type="GO" id="GO:0005524">
    <property type="term" value="F:ATP binding"/>
    <property type="evidence" value="ECO:0007669"/>
    <property type="project" value="UniProtKB-KW"/>
</dbReference>
<dbReference type="PANTHER" id="PTHR43553:SF24">
    <property type="entry name" value="ENERGY-COUPLING FACTOR TRANSPORTER ATP-BINDING PROTEIN ECFA1"/>
    <property type="match status" value="1"/>
</dbReference>
<dbReference type="Pfam" id="PF00005">
    <property type="entry name" value="ABC_tran"/>
    <property type="match status" value="2"/>
</dbReference>
<dbReference type="InterPro" id="IPR003593">
    <property type="entry name" value="AAA+_ATPase"/>
</dbReference>
<proteinExistence type="inferred from homology"/>
<dbReference type="Pfam" id="PF13304">
    <property type="entry name" value="AAA_21"/>
    <property type="match status" value="1"/>
</dbReference>
<keyword evidence="8 10" id="KW-0472">Membrane</keyword>
<dbReference type="GO" id="GO:0042626">
    <property type="term" value="F:ATPase-coupled transmembrane transporter activity"/>
    <property type="evidence" value="ECO:0007669"/>
    <property type="project" value="TreeGrafter"/>
</dbReference>
<dbReference type="AlphaFoldDB" id="A0A4S4FWH3"/>
<dbReference type="SMART" id="SM00382">
    <property type="entry name" value="AAA"/>
    <property type="match status" value="2"/>
</dbReference>
<evidence type="ECO:0000313" key="13">
    <source>
        <dbReference type="Proteomes" id="UP000307380"/>
    </source>
</evidence>
<evidence type="ECO:0000256" key="8">
    <source>
        <dbReference type="ARBA" id="ARBA00023136"/>
    </source>
</evidence>
<accession>A0A4S4FWH3</accession>
<evidence type="ECO:0000256" key="3">
    <source>
        <dbReference type="ARBA" id="ARBA00022448"/>
    </source>
</evidence>
<evidence type="ECO:0000256" key="2">
    <source>
        <dbReference type="ARBA" id="ARBA00005417"/>
    </source>
</evidence>
<evidence type="ECO:0000256" key="5">
    <source>
        <dbReference type="ARBA" id="ARBA00022741"/>
    </source>
</evidence>
<dbReference type="InterPro" id="IPR003959">
    <property type="entry name" value="ATPase_AAA_core"/>
</dbReference>
<dbReference type="CDD" id="cd16914">
    <property type="entry name" value="EcfT"/>
    <property type="match status" value="1"/>
</dbReference>
<reference evidence="12 13" key="1">
    <citation type="submission" date="2019-04" db="EMBL/GenBank/DDBJ databases">
        <authorList>
            <person name="Jiang L."/>
        </authorList>
    </citation>
    <scope>NUCLEOTIDE SEQUENCE [LARGE SCALE GENOMIC DNA]</scope>
    <source>
        <strain evidence="12 13">YIM 131861</strain>
    </source>
</reference>
<feature type="transmembrane region" description="Helical" evidence="10">
    <location>
        <begin position="96"/>
        <end position="125"/>
    </location>
</feature>
<dbReference type="EMBL" id="SSSN01000005">
    <property type="protein sequence ID" value="THG34275.1"/>
    <property type="molecule type" value="Genomic_DNA"/>
</dbReference>
<keyword evidence="13" id="KW-1185">Reference proteome</keyword>
<comment type="similarity">
    <text evidence="2">Belongs to the ABC transporter superfamily.</text>
</comment>
<keyword evidence="6 12" id="KW-0067">ATP-binding</keyword>
<dbReference type="Gene3D" id="3.40.50.300">
    <property type="entry name" value="P-loop containing nucleotide triphosphate hydrolases"/>
    <property type="match status" value="3"/>
</dbReference>
<dbReference type="OrthoDB" id="501320at2"/>
<dbReference type="PROSITE" id="PS50893">
    <property type="entry name" value="ABC_TRANSPORTER_2"/>
    <property type="match status" value="2"/>
</dbReference>
<organism evidence="12 13">
    <name type="scientific">Orlajensenia flava</name>
    <dbReference type="NCBI Taxonomy" id="2565934"/>
    <lineage>
        <taxon>Bacteria</taxon>
        <taxon>Bacillati</taxon>
        <taxon>Actinomycetota</taxon>
        <taxon>Actinomycetes</taxon>
        <taxon>Micrococcales</taxon>
        <taxon>Microbacteriaceae</taxon>
        <taxon>Orlajensenia</taxon>
    </lineage>
</organism>
<evidence type="ECO:0000313" key="12">
    <source>
        <dbReference type="EMBL" id="THG34275.1"/>
    </source>
</evidence>
<dbReference type="GO" id="GO:0043190">
    <property type="term" value="C:ATP-binding cassette (ABC) transporter complex"/>
    <property type="evidence" value="ECO:0007669"/>
    <property type="project" value="TreeGrafter"/>
</dbReference>
<comment type="subcellular location">
    <subcellularLocation>
        <location evidence="1">Membrane</location>
        <topology evidence="1">Multi-pass membrane protein</topology>
    </subcellularLocation>
</comment>
<feature type="compositionally biased region" description="Low complexity" evidence="9">
    <location>
        <begin position="12"/>
        <end position="22"/>
    </location>
</feature>
<feature type="region of interest" description="Disordered" evidence="9">
    <location>
        <begin position="694"/>
        <end position="727"/>
    </location>
</feature>
<dbReference type="InterPro" id="IPR017871">
    <property type="entry name" value="ABC_transporter-like_CS"/>
</dbReference>
<dbReference type="PROSITE" id="PS00211">
    <property type="entry name" value="ABC_TRANSPORTER_1"/>
    <property type="match status" value="2"/>
</dbReference>
<keyword evidence="7 10" id="KW-1133">Transmembrane helix</keyword>
<dbReference type="InterPro" id="IPR003339">
    <property type="entry name" value="ABC/ECF_trnsptr_transmembrane"/>
</dbReference>
<evidence type="ECO:0000256" key="4">
    <source>
        <dbReference type="ARBA" id="ARBA00022692"/>
    </source>
</evidence>
<feature type="compositionally biased region" description="Low complexity" evidence="9">
    <location>
        <begin position="706"/>
        <end position="719"/>
    </location>
</feature>
<dbReference type="Proteomes" id="UP000307380">
    <property type="component" value="Unassembled WGS sequence"/>
</dbReference>
<sequence length="826" mass="85589">MGLRHRGPQHPAAEAGRAARAAVPDQRATGDALPLMFRFRAGPLRTAAALAVGFIVLRVVYRVLFGGVGGGDVVLIDLPLLYLPPPFAHVTLLGPITLGGLGSAALSAVPIAAAILAFGVVASVIDMSRVFARGARGGPLSGLARALVIAWSTLPQLTDAVRSVRTARALRGERGVASLVVPVFERTIERAVAVAAAMEVRGFAAGHPREGACERPVVLRDVSIGFEGGGGAGVAEPDEESRYPGAPDVILRDVDLERMPGTLTLVVGPTGSGKSTLLHSLSGLHTHVDDGWATGPIRVGGLDRIAVPPRDTSGFVGVVMQRPAMGFATESVDDEIAFALDVRGVSPTIVAARVAGVAEQVGIRHLLGRSLRALSAGEASLVAVASAVVQRPSLLLVDEPLADLDSAARTRVVALLDRLAHEAGVCVIVVEHRAAEFTSVADEVLAITDGTLRPVGAARDESADAGADPPMRAVPARRVASDLRELARRAPSLEVVGLSVAHGTSVPVTDAELAVDAGEIVAIHGPNGAGKSSLLEAIARPRRGGQVIVGGTDAAGLSRHTLRARVALVPDDSDDLLFCLTVDEECRRNDRTSRLPRGTTAGVLATLLPDLAAAPARSEALATLLPDLADAPARSEALATLLPDLADAPARSEALATLTTRIPIRTLATRTTRIPIRTLATRTTRITIRTLAARTSPTPAAPTPLTPASRTSSTPTHASLSGSRTAPRLSAWVRDRHPRDLSVGQRRCLVLAIQLAAAPAVLLVDEPTRGLDPVATSLVASALRRAADVGAAVVIATHDAEFAVAVADRRIRMQDGRLATSEAVVT</sequence>
<name>A0A4S4FWH3_9MICO</name>
<dbReference type="GO" id="GO:0016887">
    <property type="term" value="F:ATP hydrolysis activity"/>
    <property type="evidence" value="ECO:0007669"/>
    <property type="project" value="InterPro"/>
</dbReference>
<feature type="region of interest" description="Disordered" evidence="9">
    <location>
        <begin position="1"/>
        <end position="23"/>
    </location>
</feature>
<keyword evidence="5" id="KW-0547">Nucleotide-binding</keyword>
<evidence type="ECO:0000256" key="9">
    <source>
        <dbReference type="SAM" id="MobiDB-lite"/>
    </source>
</evidence>
<keyword evidence="3" id="KW-0813">Transport</keyword>
<evidence type="ECO:0000256" key="6">
    <source>
        <dbReference type="ARBA" id="ARBA00022840"/>
    </source>
</evidence>
<gene>
    <name evidence="12" type="ORF">E6C70_08265</name>
</gene>
<dbReference type="SUPFAM" id="SSF52540">
    <property type="entry name" value="P-loop containing nucleoside triphosphate hydrolases"/>
    <property type="match status" value="2"/>
</dbReference>
<feature type="transmembrane region" description="Helical" evidence="10">
    <location>
        <begin position="47"/>
        <end position="76"/>
    </location>
</feature>
<keyword evidence="4 10" id="KW-0812">Transmembrane</keyword>
<dbReference type="PANTHER" id="PTHR43553">
    <property type="entry name" value="HEAVY METAL TRANSPORTER"/>
    <property type="match status" value="1"/>
</dbReference>